<accession>A0A438DQX7</accession>
<dbReference type="Proteomes" id="UP000288805">
    <property type="component" value="Unassembled WGS sequence"/>
</dbReference>
<organism evidence="1 2">
    <name type="scientific">Vitis vinifera</name>
    <name type="common">Grape</name>
    <dbReference type="NCBI Taxonomy" id="29760"/>
    <lineage>
        <taxon>Eukaryota</taxon>
        <taxon>Viridiplantae</taxon>
        <taxon>Streptophyta</taxon>
        <taxon>Embryophyta</taxon>
        <taxon>Tracheophyta</taxon>
        <taxon>Spermatophyta</taxon>
        <taxon>Magnoliopsida</taxon>
        <taxon>eudicotyledons</taxon>
        <taxon>Gunneridae</taxon>
        <taxon>Pentapetalae</taxon>
        <taxon>rosids</taxon>
        <taxon>Vitales</taxon>
        <taxon>Vitaceae</taxon>
        <taxon>Viteae</taxon>
        <taxon>Vitis</taxon>
    </lineage>
</organism>
<keyword evidence="1" id="KW-0418">Kinase</keyword>
<proteinExistence type="predicted"/>
<evidence type="ECO:0000313" key="2">
    <source>
        <dbReference type="Proteomes" id="UP000288805"/>
    </source>
</evidence>
<dbReference type="SUPFAM" id="SSF56112">
    <property type="entry name" value="Protein kinase-like (PK-like)"/>
    <property type="match status" value="1"/>
</dbReference>
<sequence length="62" mass="6416">MEASKSEKEGGNGRMGIGVLAHRITHQEIEAATNGFSEENVIGTGGNGKVYKGVLEGGAEIE</sequence>
<keyword evidence="1" id="KW-0430">Lectin</keyword>
<protein>
    <submittedName>
        <fullName evidence="1">L-type lectin-domain containing receptor kinase VII.1</fullName>
    </submittedName>
</protein>
<comment type="caution">
    <text evidence="1">The sequence shown here is derived from an EMBL/GenBank/DDBJ whole genome shotgun (WGS) entry which is preliminary data.</text>
</comment>
<gene>
    <name evidence="1" type="primary">LECRK71_0</name>
    <name evidence="1" type="ORF">CK203_094186</name>
</gene>
<dbReference type="GO" id="GO:0030246">
    <property type="term" value="F:carbohydrate binding"/>
    <property type="evidence" value="ECO:0007669"/>
    <property type="project" value="UniProtKB-KW"/>
</dbReference>
<keyword evidence="1" id="KW-0675">Receptor</keyword>
<dbReference type="EMBL" id="QGNW01001520">
    <property type="protein sequence ID" value="RVW37876.1"/>
    <property type="molecule type" value="Genomic_DNA"/>
</dbReference>
<keyword evidence="1" id="KW-0808">Transferase</keyword>
<dbReference type="InterPro" id="IPR011009">
    <property type="entry name" value="Kinase-like_dom_sf"/>
</dbReference>
<evidence type="ECO:0000313" key="1">
    <source>
        <dbReference type="EMBL" id="RVW37876.1"/>
    </source>
</evidence>
<dbReference type="GO" id="GO:0016301">
    <property type="term" value="F:kinase activity"/>
    <property type="evidence" value="ECO:0007669"/>
    <property type="project" value="UniProtKB-KW"/>
</dbReference>
<dbReference type="AlphaFoldDB" id="A0A438DQX7"/>
<dbReference type="Gene3D" id="3.30.200.20">
    <property type="entry name" value="Phosphorylase Kinase, domain 1"/>
    <property type="match status" value="1"/>
</dbReference>
<reference evidence="1 2" key="1">
    <citation type="journal article" date="2018" name="PLoS Genet.">
        <title>Population sequencing reveals clonal diversity and ancestral inbreeding in the grapevine cultivar Chardonnay.</title>
        <authorList>
            <person name="Roach M.J."/>
            <person name="Johnson D.L."/>
            <person name="Bohlmann J."/>
            <person name="van Vuuren H.J."/>
            <person name="Jones S.J."/>
            <person name="Pretorius I.S."/>
            <person name="Schmidt S.A."/>
            <person name="Borneman A.R."/>
        </authorList>
    </citation>
    <scope>NUCLEOTIDE SEQUENCE [LARGE SCALE GENOMIC DNA]</scope>
    <source>
        <strain evidence="2">cv. Chardonnay</strain>
        <tissue evidence="1">Leaf</tissue>
    </source>
</reference>
<name>A0A438DQX7_VITVI</name>